<dbReference type="Proteomes" id="UP000296049">
    <property type="component" value="Unassembled WGS sequence"/>
</dbReference>
<sequence length="255" mass="28309">MALSHRDKDALKSFQPQFNGEQTGGKGNGKRKEEKKELCVQRHESKGDKNELSDVHTCRNGEQAYLKGSQHKNKVTGQVFDGREQALTYEKITYRVTCMTYGSSCITFQLSPCRAENEATVEARPFSNVNRSPETARLNRGKSLKSGREAQRFLAVKARREHEEKRTLKGDRSRSAVGSAASPSGLKGDREWPDMEDGSNSASCFRRFTDCFLNTTISLLNGNDIHSLNSPIGILDGGGDGRGDPTCVYRYFAST</sequence>
<organism evidence="2 3">
    <name type="scientific">Anas platyrhynchos</name>
    <name type="common">Mallard</name>
    <name type="synonym">Anas boschas</name>
    <dbReference type="NCBI Taxonomy" id="8839"/>
    <lineage>
        <taxon>Eukaryota</taxon>
        <taxon>Metazoa</taxon>
        <taxon>Chordata</taxon>
        <taxon>Craniata</taxon>
        <taxon>Vertebrata</taxon>
        <taxon>Euteleostomi</taxon>
        <taxon>Archelosauria</taxon>
        <taxon>Archosauria</taxon>
        <taxon>Dinosauria</taxon>
        <taxon>Saurischia</taxon>
        <taxon>Theropoda</taxon>
        <taxon>Coelurosauria</taxon>
        <taxon>Aves</taxon>
        <taxon>Neognathae</taxon>
        <taxon>Galloanserae</taxon>
        <taxon>Anseriformes</taxon>
        <taxon>Anatidae</taxon>
        <taxon>Anatinae</taxon>
        <taxon>Anas</taxon>
    </lineage>
</organism>
<protein>
    <submittedName>
        <fullName evidence="2">Uncharacterized protein</fullName>
    </submittedName>
</protein>
<accession>R0KW26</accession>
<reference evidence="3" key="1">
    <citation type="journal article" date="2013" name="Nat. Genet.">
        <title>The duck genome and transcriptome provide insight into an avian influenza virus reservoir species.</title>
        <authorList>
            <person name="Huang Y."/>
            <person name="Li Y."/>
            <person name="Burt D.W."/>
            <person name="Chen H."/>
            <person name="Zhang Y."/>
            <person name="Qian W."/>
            <person name="Kim H."/>
            <person name="Gan S."/>
            <person name="Zhao Y."/>
            <person name="Li J."/>
            <person name="Yi K."/>
            <person name="Feng H."/>
            <person name="Zhu P."/>
            <person name="Li B."/>
            <person name="Liu Q."/>
            <person name="Fairley S."/>
            <person name="Magor K.E."/>
            <person name="Du Z."/>
            <person name="Hu X."/>
            <person name="Goodman L."/>
            <person name="Tafer H."/>
            <person name="Vignal A."/>
            <person name="Lee T."/>
            <person name="Kim K.W."/>
            <person name="Sheng Z."/>
            <person name="An Y."/>
            <person name="Searle S."/>
            <person name="Herrero J."/>
            <person name="Groenen M.A."/>
            <person name="Crooijmans R.P."/>
            <person name="Faraut T."/>
            <person name="Cai Q."/>
            <person name="Webster R.G."/>
            <person name="Aldridge J.R."/>
            <person name="Warren W.C."/>
            <person name="Bartschat S."/>
            <person name="Kehr S."/>
            <person name="Marz M."/>
            <person name="Stadler P.F."/>
            <person name="Smith J."/>
            <person name="Kraus R.H."/>
            <person name="Zhao Y."/>
            <person name="Ren L."/>
            <person name="Fei J."/>
            <person name="Morisson M."/>
            <person name="Kaiser P."/>
            <person name="Griffin D.K."/>
            <person name="Rao M."/>
            <person name="Pitel F."/>
            <person name="Wang J."/>
            <person name="Li N."/>
        </authorList>
    </citation>
    <scope>NUCLEOTIDE SEQUENCE [LARGE SCALE GENOMIC DNA]</scope>
</reference>
<dbReference type="EMBL" id="KB743670">
    <property type="protein sequence ID" value="EOA97488.1"/>
    <property type="molecule type" value="Genomic_DNA"/>
</dbReference>
<feature type="region of interest" description="Disordered" evidence="1">
    <location>
        <begin position="1"/>
        <end position="53"/>
    </location>
</feature>
<gene>
    <name evidence="2" type="ORF">Anapl_12540</name>
</gene>
<proteinExistence type="predicted"/>
<feature type="compositionally biased region" description="Basic and acidic residues" evidence="1">
    <location>
        <begin position="158"/>
        <end position="174"/>
    </location>
</feature>
<dbReference type="AlphaFoldDB" id="R0KW26"/>
<evidence type="ECO:0000313" key="2">
    <source>
        <dbReference type="EMBL" id="EOA97488.1"/>
    </source>
</evidence>
<feature type="compositionally biased region" description="Basic and acidic residues" evidence="1">
    <location>
        <begin position="30"/>
        <end position="53"/>
    </location>
</feature>
<evidence type="ECO:0000313" key="3">
    <source>
        <dbReference type="Proteomes" id="UP000296049"/>
    </source>
</evidence>
<feature type="region of interest" description="Disordered" evidence="1">
    <location>
        <begin position="158"/>
        <end position="195"/>
    </location>
</feature>
<feature type="compositionally biased region" description="Basic and acidic residues" evidence="1">
    <location>
        <begin position="1"/>
        <end position="11"/>
    </location>
</feature>
<evidence type="ECO:0000256" key="1">
    <source>
        <dbReference type="SAM" id="MobiDB-lite"/>
    </source>
</evidence>
<keyword evidence="3" id="KW-1185">Reference proteome</keyword>
<name>R0KW26_ANAPL</name>